<dbReference type="InterPro" id="IPR007527">
    <property type="entry name" value="Znf_SWIM"/>
</dbReference>
<keyword evidence="1" id="KW-0479">Metal-binding</keyword>
<feature type="region of interest" description="Disordered" evidence="2">
    <location>
        <begin position="90"/>
        <end position="113"/>
    </location>
</feature>
<evidence type="ECO:0000256" key="2">
    <source>
        <dbReference type="SAM" id="MobiDB-lite"/>
    </source>
</evidence>
<keyword evidence="1" id="KW-0862">Zinc</keyword>
<proteinExistence type="predicted"/>
<gene>
    <name evidence="4" type="ORF">GCM10008967_30860</name>
</gene>
<evidence type="ECO:0000313" key="4">
    <source>
        <dbReference type="EMBL" id="GAA0338415.1"/>
    </source>
</evidence>
<sequence length="113" mass="13283">MKIMTFEEHIDDLKLKRGKDYYLNDHIKSIEEISKNSYIVEVVGTDTYLVQIFTNDKKEILSTTCDCNYDRGEFCKHQIAAFFALKDRRKKSLGKTGSVTEIKRDRSRSKKEH</sequence>
<name>A0ABP3G8S7_9BACI</name>
<dbReference type="Pfam" id="PF04434">
    <property type="entry name" value="SWIM"/>
    <property type="match status" value="1"/>
</dbReference>
<evidence type="ECO:0000259" key="3">
    <source>
        <dbReference type="PROSITE" id="PS50966"/>
    </source>
</evidence>
<dbReference type="PROSITE" id="PS50966">
    <property type="entry name" value="ZF_SWIM"/>
    <property type="match status" value="1"/>
</dbReference>
<dbReference type="Proteomes" id="UP001500782">
    <property type="component" value="Unassembled WGS sequence"/>
</dbReference>
<reference evidence="5" key="1">
    <citation type="journal article" date="2019" name="Int. J. Syst. Evol. Microbiol.">
        <title>The Global Catalogue of Microorganisms (GCM) 10K type strain sequencing project: providing services to taxonomists for standard genome sequencing and annotation.</title>
        <authorList>
            <consortium name="The Broad Institute Genomics Platform"/>
            <consortium name="The Broad Institute Genome Sequencing Center for Infectious Disease"/>
            <person name="Wu L."/>
            <person name="Ma J."/>
        </authorList>
    </citation>
    <scope>NUCLEOTIDE SEQUENCE [LARGE SCALE GENOMIC DNA]</scope>
    <source>
        <strain evidence="5">JCM 9731</strain>
    </source>
</reference>
<protein>
    <recommendedName>
        <fullName evidence="3">SWIM-type domain-containing protein</fullName>
    </recommendedName>
</protein>
<organism evidence="4 5">
    <name type="scientific">Bacillus carboniphilus</name>
    <dbReference type="NCBI Taxonomy" id="86663"/>
    <lineage>
        <taxon>Bacteria</taxon>
        <taxon>Bacillati</taxon>
        <taxon>Bacillota</taxon>
        <taxon>Bacilli</taxon>
        <taxon>Bacillales</taxon>
        <taxon>Bacillaceae</taxon>
        <taxon>Bacillus</taxon>
    </lineage>
</organism>
<evidence type="ECO:0000313" key="5">
    <source>
        <dbReference type="Proteomes" id="UP001500782"/>
    </source>
</evidence>
<feature type="domain" description="SWIM-type" evidence="3">
    <location>
        <begin position="48"/>
        <end position="86"/>
    </location>
</feature>
<keyword evidence="5" id="KW-1185">Reference proteome</keyword>
<accession>A0ABP3G8S7</accession>
<dbReference type="RefSeq" id="WP_343800748.1">
    <property type="nucleotide sequence ID" value="NZ_BAAADJ010000054.1"/>
</dbReference>
<dbReference type="EMBL" id="BAAADJ010000054">
    <property type="protein sequence ID" value="GAA0338415.1"/>
    <property type="molecule type" value="Genomic_DNA"/>
</dbReference>
<comment type="caution">
    <text evidence="4">The sequence shown here is derived from an EMBL/GenBank/DDBJ whole genome shotgun (WGS) entry which is preliminary data.</text>
</comment>
<keyword evidence="1" id="KW-0863">Zinc-finger</keyword>
<evidence type="ECO:0000256" key="1">
    <source>
        <dbReference type="PROSITE-ProRule" id="PRU00325"/>
    </source>
</evidence>